<accession>R7VHM9</accession>
<evidence type="ECO:0000313" key="7">
    <source>
        <dbReference type="EnsemblMetazoa" id="CapteP153834"/>
    </source>
</evidence>
<sequence>MSFQQCEFNFGAKPFKFPPRDRNFESFNQFGSLTQDEKVILPRHERLQMLRQVQVQDDSCSLCFDSAAVATLQPCGHRGMCMDCAYQLEICPLCREAISGRISDIS</sequence>
<keyword evidence="3" id="KW-0862">Zinc</keyword>
<dbReference type="InterPro" id="IPR045129">
    <property type="entry name" value="RNF123/RKP/RSPRY1"/>
</dbReference>
<dbReference type="HOGENOM" id="CLU_155322_0_0_1"/>
<proteinExistence type="predicted"/>
<dbReference type="OrthoDB" id="10017393at2759"/>
<dbReference type="SUPFAM" id="SSF57850">
    <property type="entry name" value="RING/U-box"/>
    <property type="match status" value="1"/>
</dbReference>
<evidence type="ECO:0000259" key="5">
    <source>
        <dbReference type="PROSITE" id="PS50089"/>
    </source>
</evidence>
<dbReference type="EnsemblMetazoa" id="CapteT153834">
    <property type="protein sequence ID" value="CapteP153834"/>
    <property type="gene ID" value="CapteG153834"/>
</dbReference>
<dbReference type="EMBL" id="AMQN01035224">
    <property type="status" value="NOT_ANNOTATED_CDS"/>
    <property type="molecule type" value="Genomic_DNA"/>
</dbReference>
<dbReference type="InterPro" id="IPR001841">
    <property type="entry name" value="Znf_RING"/>
</dbReference>
<evidence type="ECO:0000256" key="2">
    <source>
        <dbReference type="ARBA" id="ARBA00022771"/>
    </source>
</evidence>
<dbReference type="AlphaFoldDB" id="R7VHM9"/>
<dbReference type="PROSITE" id="PS50089">
    <property type="entry name" value="ZF_RING_2"/>
    <property type="match status" value="1"/>
</dbReference>
<dbReference type="InterPro" id="IPR013083">
    <property type="entry name" value="Znf_RING/FYVE/PHD"/>
</dbReference>
<reference evidence="6 8" key="2">
    <citation type="journal article" date="2013" name="Nature">
        <title>Insights into bilaterian evolution from three spiralian genomes.</title>
        <authorList>
            <person name="Simakov O."/>
            <person name="Marletaz F."/>
            <person name="Cho S.J."/>
            <person name="Edsinger-Gonzales E."/>
            <person name="Havlak P."/>
            <person name="Hellsten U."/>
            <person name="Kuo D.H."/>
            <person name="Larsson T."/>
            <person name="Lv J."/>
            <person name="Arendt D."/>
            <person name="Savage R."/>
            <person name="Osoegawa K."/>
            <person name="de Jong P."/>
            <person name="Grimwood J."/>
            <person name="Chapman J.A."/>
            <person name="Shapiro H."/>
            <person name="Aerts A."/>
            <person name="Otillar R.P."/>
            <person name="Terry A.Y."/>
            <person name="Boore J.L."/>
            <person name="Grigoriev I.V."/>
            <person name="Lindberg D.R."/>
            <person name="Seaver E.C."/>
            <person name="Weisblat D.A."/>
            <person name="Putnam N.H."/>
            <person name="Rokhsar D.S."/>
        </authorList>
    </citation>
    <scope>NUCLEOTIDE SEQUENCE</scope>
    <source>
        <strain evidence="6 8">I ESC-2004</strain>
    </source>
</reference>
<dbReference type="PANTHER" id="PTHR13363:SF6">
    <property type="entry name" value="RING FINGER AND SPRY DOMAIN-CONTAINING PROTEIN 1"/>
    <property type="match status" value="1"/>
</dbReference>
<reference evidence="8" key="1">
    <citation type="submission" date="2012-12" db="EMBL/GenBank/DDBJ databases">
        <authorList>
            <person name="Hellsten U."/>
            <person name="Grimwood J."/>
            <person name="Chapman J.A."/>
            <person name="Shapiro H."/>
            <person name="Aerts A."/>
            <person name="Otillar R.P."/>
            <person name="Terry A.Y."/>
            <person name="Boore J.L."/>
            <person name="Simakov O."/>
            <person name="Marletaz F."/>
            <person name="Cho S.-J."/>
            <person name="Edsinger-Gonzales E."/>
            <person name="Havlak P."/>
            <person name="Kuo D.-H."/>
            <person name="Larsson T."/>
            <person name="Lv J."/>
            <person name="Arendt D."/>
            <person name="Savage R."/>
            <person name="Osoegawa K."/>
            <person name="de Jong P."/>
            <person name="Lindberg D.R."/>
            <person name="Seaver E.C."/>
            <person name="Weisblat D.A."/>
            <person name="Putnam N.H."/>
            <person name="Grigoriev I.V."/>
            <person name="Rokhsar D.S."/>
        </authorList>
    </citation>
    <scope>NUCLEOTIDE SEQUENCE</scope>
    <source>
        <strain evidence="8">I ESC-2004</strain>
    </source>
</reference>
<dbReference type="EMBL" id="KB292143">
    <property type="protein sequence ID" value="ELU18082.1"/>
    <property type="molecule type" value="Genomic_DNA"/>
</dbReference>
<dbReference type="STRING" id="283909.R7VHM9"/>
<dbReference type="SMART" id="SM00184">
    <property type="entry name" value="RING"/>
    <property type="match status" value="1"/>
</dbReference>
<dbReference type="GO" id="GO:0051603">
    <property type="term" value="P:proteolysis involved in protein catabolic process"/>
    <property type="evidence" value="ECO:0007669"/>
    <property type="project" value="TreeGrafter"/>
</dbReference>
<dbReference type="Gene3D" id="3.30.40.10">
    <property type="entry name" value="Zinc/RING finger domain, C3HC4 (zinc finger)"/>
    <property type="match status" value="1"/>
</dbReference>
<keyword evidence="8" id="KW-1185">Reference proteome</keyword>
<keyword evidence="1" id="KW-0479">Metal-binding</keyword>
<keyword evidence="2 4" id="KW-0863">Zinc-finger</keyword>
<gene>
    <name evidence="6" type="ORF">CAPTEDRAFT_153834</name>
</gene>
<name>R7VHM9_CAPTE</name>
<evidence type="ECO:0000256" key="4">
    <source>
        <dbReference type="PROSITE-ProRule" id="PRU00175"/>
    </source>
</evidence>
<evidence type="ECO:0000256" key="1">
    <source>
        <dbReference type="ARBA" id="ARBA00022723"/>
    </source>
</evidence>
<evidence type="ECO:0000256" key="3">
    <source>
        <dbReference type="ARBA" id="ARBA00022833"/>
    </source>
</evidence>
<dbReference type="PANTHER" id="PTHR13363">
    <property type="entry name" value="RING FINGER AND SRY DOMAIN-CONTAINING"/>
    <property type="match status" value="1"/>
</dbReference>
<evidence type="ECO:0000313" key="6">
    <source>
        <dbReference type="EMBL" id="ELU18082.1"/>
    </source>
</evidence>
<dbReference type="GO" id="GO:0004842">
    <property type="term" value="F:ubiquitin-protein transferase activity"/>
    <property type="evidence" value="ECO:0007669"/>
    <property type="project" value="InterPro"/>
</dbReference>
<protein>
    <recommendedName>
        <fullName evidence="5">RING-type domain-containing protein</fullName>
    </recommendedName>
</protein>
<evidence type="ECO:0000313" key="8">
    <source>
        <dbReference type="Proteomes" id="UP000014760"/>
    </source>
</evidence>
<dbReference type="GO" id="GO:0008270">
    <property type="term" value="F:zinc ion binding"/>
    <property type="evidence" value="ECO:0007669"/>
    <property type="project" value="UniProtKB-KW"/>
</dbReference>
<organism evidence="6">
    <name type="scientific">Capitella teleta</name>
    <name type="common">Polychaete worm</name>
    <dbReference type="NCBI Taxonomy" id="283909"/>
    <lineage>
        <taxon>Eukaryota</taxon>
        <taxon>Metazoa</taxon>
        <taxon>Spiralia</taxon>
        <taxon>Lophotrochozoa</taxon>
        <taxon>Annelida</taxon>
        <taxon>Polychaeta</taxon>
        <taxon>Sedentaria</taxon>
        <taxon>Scolecida</taxon>
        <taxon>Capitellidae</taxon>
        <taxon>Capitella</taxon>
    </lineage>
</organism>
<reference evidence="7" key="3">
    <citation type="submission" date="2015-06" db="UniProtKB">
        <authorList>
            <consortium name="EnsemblMetazoa"/>
        </authorList>
    </citation>
    <scope>IDENTIFICATION</scope>
</reference>
<feature type="domain" description="RING-type" evidence="5">
    <location>
        <begin position="60"/>
        <end position="95"/>
    </location>
</feature>
<dbReference type="Pfam" id="PF13920">
    <property type="entry name" value="zf-C3HC4_3"/>
    <property type="match status" value="1"/>
</dbReference>
<dbReference type="GO" id="GO:0005737">
    <property type="term" value="C:cytoplasm"/>
    <property type="evidence" value="ECO:0007669"/>
    <property type="project" value="TreeGrafter"/>
</dbReference>
<dbReference type="Proteomes" id="UP000014760">
    <property type="component" value="Unassembled WGS sequence"/>
</dbReference>